<dbReference type="RefSeq" id="WP_344886150.1">
    <property type="nucleotide sequence ID" value="NZ_BAABCJ010000007.1"/>
</dbReference>
<evidence type="ECO:0000259" key="1">
    <source>
        <dbReference type="Pfam" id="PF17775"/>
    </source>
</evidence>
<gene>
    <name evidence="2" type="ORF">GCM10022377_28420</name>
</gene>
<keyword evidence="3" id="KW-1185">Reference proteome</keyword>
<dbReference type="Proteomes" id="UP001501536">
    <property type="component" value="Unassembled WGS sequence"/>
</dbReference>
<dbReference type="Pfam" id="PF17775">
    <property type="entry name" value="YchJ_M-like"/>
    <property type="match status" value="1"/>
</dbReference>
<reference evidence="3" key="1">
    <citation type="journal article" date="2019" name="Int. J. Syst. Evol. Microbiol.">
        <title>The Global Catalogue of Microorganisms (GCM) 10K type strain sequencing project: providing services to taxonomists for standard genome sequencing and annotation.</title>
        <authorList>
            <consortium name="The Broad Institute Genomics Platform"/>
            <consortium name="The Broad Institute Genome Sequencing Center for Infectious Disease"/>
            <person name="Wu L."/>
            <person name="Ma J."/>
        </authorList>
    </citation>
    <scope>NUCLEOTIDE SEQUENCE [LARGE SCALE GENOMIC DNA]</scope>
    <source>
        <strain evidence="3">JCM 16961</strain>
    </source>
</reference>
<protein>
    <submittedName>
        <fullName evidence="2">YchJ family protein</fullName>
    </submittedName>
</protein>
<proteinExistence type="predicted"/>
<comment type="caution">
    <text evidence="2">The sequence shown here is derived from an EMBL/GenBank/DDBJ whole genome shotgun (WGS) entry which is preliminary data.</text>
</comment>
<dbReference type="Pfam" id="PF02810">
    <property type="entry name" value="SEC-C"/>
    <property type="match status" value="1"/>
</dbReference>
<dbReference type="EMBL" id="BAABCJ010000007">
    <property type="protein sequence ID" value="GAA3712931.1"/>
    <property type="molecule type" value="Genomic_DNA"/>
</dbReference>
<dbReference type="Gene3D" id="3.10.450.50">
    <property type="match status" value="1"/>
</dbReference>
<feature type="domain" description="YchJ-like middle NTF2-like" evidence="1">
    <location>
        <begin position="34"/>
        <end position="136"/>
    </location>
</feature>
<dbReference type="InterPro" id="IPR004027">
    <property type="entry name" value="SEC_C_motif"/>
</dbReference>
<sequence length="143" mass="15475">MPATIDPSQRCPCGTGDSYGECCARFHSGGAAPTAEALMRSRYSAYALLDRDPAPLARYLHRTWDAAERPPLAGLMEPGPEWGRLTIVGTTAGGPFDDAGTVEFVAQFRDGSGARHRMHEVSRFRREGGRWLYVTGDVSGDGD</sequence>
<evidence type="ECO:0000313" key="3">
    <source>
        <dbReference type="Proteomes" id="UP001501536"/>
    </source>
</evidence>
<organism evidence="2 3">
    <name type="scientific">Zhihengliuella alba</name>
    <dbReference type="NCBI Taxonomy" id="547018"/>
    <lineage>
        <taxon>Bacteria</taxon>
        <taxon>Bacillati</taxon>
        <taxon>Actinomycetota</taxon>
        <taxon>Actinomycetes</taxon>
        <taxon>Micrococcales</taxon>
        <taxon>Micrococcaceae</taxon>
        <taxon>Zhihengliuella</taxon>
    </lineage>
</organism>
<accession>A0ABP7E3H0</accession>
<name>A0ABP7E3H0_9MICC</name>
<dbReference type="InterPro" id="IPR032710">
    <property type="entry name" value="NTF2-like_dom_sf"/>
</dbReference>
<dbReference type="SUPFAM" id="SSF54427">
    <property type="entry name" value="NTF2-like"/>
    <property type="match status" value="1"/>
</dbReference>
<dbReference type="InterPro" id="IPR048469">
    <property type="entry name" value="YchJ-like_M"/>
</dbReference>
<evidence type="ECO:0000313" key="2">
    <source>
        <dbReference type="EMBL" id="GAA3712931.1"/>
    </source>
</evidence>